<proteinExistence type="inferred from homology"/>
<sequence>MGLPQVDLEPTHRDRLVRKLILLEGCANVVVLLAKVVVGLSTGSFAVLSDAIHSLTDVANNVVALVVVRVAGAPPDREHPYGHRKFETLAVFGLATLLTVLAIELALRAMERGEHQVIQHGWGLAVMLGVLVVNVSIALWQGYWARRLNSDLLRADARHTMADSLTTVVVIAGWQLAAMGYLWLDALFALSVAGLVLWLAYGLFRRAIPVLVDGMAAAPEALSEAVRSVPGVRQVRRIRSRWIGATPSVDVVIAVDPHLSTVEAHAIADAIEALLQKQYAVEDSTIHIEPD</sequence>
<gene>
    <name evidence="10" type="ORF">ETSY2_13545</name>
</gene>
<feature type="domain" description="Cation efflux protein cytoplasmic" evidence="9">
    <location>
        <begin position="221"/>
        <end position="290"/>
    </location>
</feature>
<dbReference type="InterPro" id="IPR002524">
    <property type="entry name" value="Cation_efflux"/>
</dbReference>
<evidence type="ECO:0000256" key="1">
    <source>
        <dbReference type="ARBA" id="ARBA00004141"/>
    </source>
</evidence>
<keyword evidence="5 7" id="KW-1133">Transmembrane helix</keyword>
<evidence type="ECO:0000256" key="4">
    <source>
        <dbReference type="ARBA" id="ARBA00022692"/>
    </source>
</evidence>
<keyword evidence="3" id="KW-0813">Transport</keyword>
<dbReference type="Gene3D" id="3.30.70.1350">
    <property type="entry name" value="Cation efflux protein, cytoplasmic domain"/>
    <property type="match status" value="1"/>
</dbReference>
<dbReference type="GO" id="GO:0015086">
    <property type="term" value="F:cadmium ion transmembrane transporter activity"/>
    <property type="evidence" value="ECO:0007669"/>
    <property type="project" value="TreeGrafter"/>
</dbReference>
<dbReference type="InterPro" id="IPR050291">
    <property type="entry name" value="CDF_Transporter"/>
</dbReference>
<dbReference type="PANTHER" id="PTHR43840">
    <property type="entry name" value="MITOCHONDRIAL METAL TRANSPORTER 1-RELATED"/>
    <property type="match status" value="1"/>
</dbReference>
<evidence type="ECO:0000256" key="2">
    <source>
        <dbReference type="ARBA" id="ARBA00008114"/>
    </source>
</evidence>
<dbReference type="Pfam" id="PF01545">
    <property type="entry name" value="Cation_efflux"/>
    <property type="match status" value="1"/>
</dbReference>
<feature type="domain" description="Cation efflux protein transmembrane" evidence="8">
    <location>
        <begin position="25"/>
        <end position="212"/>
    </location>
</feature>
<dbReference type="GO" id="GO:0015341">
    <property type="term" value="F:zinc efflux antiporter activity"/>
    <property type="evidence" value="ECO:0007669"/>
    <property type="project" value="TreeGrafter"/>
</dbReference>
<dbReference type="GO" id="GO:0006882">
    <property type="term" value="P:intracellular zinc ion homeostasis"/>
    <property type="evidence" value="ECO:0007669"/>
    <property type="project" value="TreeGrafter"/>
</dbReference>
<dbReference type="Gene3D" id="1.20.1510.10">
    <property type="entry name" value="Cation efflux protein transmembrane domain"/>
    <property type="match status" value="1"/>
</dbReference>
<evidence type="ECO:0000256" key="5">
    <source>
        <dbReference type="ARBA" id="ARBA00022989"/>
    </source>
</evidence>
<accession>W4MBL8</accession>
<dbReference type="GO" id="GO:0015093">
    <property type="term" value="F:ferrous iron transmembrane transporter activity"/>
    <property type="evidence" value="ECO:0007669"/>
    <property type="project" value="TreeGrafter"/>
</dbReference>
<dbReference type="SUPFAM" id="SSF160240">
    <property type="entry name" value="Cation efflux protein cytoplasmic domain-like"/>
    <property type="match status" value="1"/>
</dbReference>
<dbReference type="AlphaFoldDB" id="W4MBL8"/>
<feature type="transmembrane region" description="Helical" evidence="7">
    <location>
        <begin position="187"/>
        <end position="204"/>
    </location>
</feature>
<feature type="transmembrane region" description="Helical" evidence="7">
    <location>
        <begin position="122"/>
        <end position="140"/>
    </location>
</feature>
<evidence type="ECO:0000313" key="11">
    <source>
        <dbReference type="Proteomes" id="UP000019140"/>
    </source>
</evidence>
<feature type="transmembrane region" description="Helical" evidence="7">
    <location>
        <begin position="89"/>
        <end position="110"/>
    </location>
</feature>
<keyword evidence="6 7" id="KW-0472">Membrane</keyword>
<feature type="transmembrane region" description="Helical" evidence="7">
    <location>
        <begin position="21"/>
        <end position="45"/>
    </location>
</feature>
<dbReference type="NCBIfam" id="TIGR01297">
    <property type="entry name" value="CDF"/>
    <property type="match status" value="1"/>
</dbReference>
<protein>
    <submittedName>
        <fullName evidence="10">Cation transporter</fullName>
    </submittedName>
</protein>
<evidence type="ECO:0000256" key="3">
    <source>
        <dbReference type="ARBA" id="ARBA00022448"/>
    </source>
</evidence>
<dbReference type="GO" id="GO:0005886">
    <property type="term" value="C:plasma membrane"/>
    <property type="evidence" value="ECO:0007669"/>
    <property type="project" value="TreeGrafter"/>
</dbReference>
<comment type="subcellular location">
    <subcellularLocation>
        <location evidence="1">Membrane</location>
        <topology evidence="1">Multi-pass membrane protein</topology>
    </subcellularLocation>
</comment>
<dbReference type="Proteomes" id="UP000019140">
    <property type="component" value="Unassembled WGS sequence"/>
</dbReference>
<organism evidence="10 11">
    <name type="scientific">Candidatus Entotheonella gemina</name>
    <dbReference type="NCBI Taxonomy" id="1429439"/>
    <lineage>
        <taxon>Bacteria</taxon>
        <taxon>Pseudomonadati</taxon>
        <taxon>Nitrospinota/Tectimicrobiota group</taxon>
        <taxon>Candidatus Tectimicrobiota</taxon>
        <taxon>Candidatus Entotheonellia</taxon>
        <taxon>Candidatus Entotheonellales</taxon>
        <taxon>Candidatus Entotheonellaceae</taxon>
        <taxon>Candidatus Entotheonella</taxon>
    </lineage>
</organism>
<evidence type="ECO:0000259" key="8">
    <source>
        <dbReference type="Pfam" id="PF01545"/>
    </source>
</evidence>
<keyword evidence="4 7" id="KW-0812">Transmembrane</keyword>
<dbReference type="PANTHER" id="PTHR43840:SF15">
    <property type="entry name" value="MITOCHONDRIAL METAL TRANSPORTER 1-RELATED"/>
    <property type="match status" value="1"/>
</dbReference>
<dbReference type="InterPro" id="IPR027469">
    <property type="entry name" value="Cation_efflux_TMD_sf"/>
</dbReference>
<dbReference type="InterPro" id="IPR058533">
    <property type="entry name" value="Cation_efflux_TM"/>
</dbReference>
<dbReference type="HOGENOM" id="CLU_013430_3_2_7"/>
<dbReference type="EMBL" id="AZHX01000542">
    <property type="protein sequence ID" value="ETX07042.1"/>
    <property type="molecule type" value="Genomic_DNA"/>
</dbReference>
<evidence type="ECO:0000256" key="7">
    <source>
        <dbReference type="SAM" id="Phobius"/>
    </source>
</evidence>
<dbReference type="InterPro" id="IPR027470">
    <property type="entry name" value="Cation_efflux_CTD"/>
</dbReference>
<comment type="similarity">
    <text evidence="2">Belongs to the cation diffusion facilitator (CDF) transporter (TC 2.A.4) family.</text>
</comment>
<dbReference type="Pfam" id="PF16916">
    <property type="entry name" value="ZT_dimer"/>
    <property type="match status" value="1"/>
</dbReference>
<evidence type="ECO:0000256" key="6">
    <source>
        <dbReference type="ARBA" id="ARBA00023136"/>
    </source>
</evidence>
<dbReference type="InterPro" id="IPR036837">
    <property type="entry name" value="Cation_efflux_CTD_sf"/>
</dbReference>
<comment type="caution">
    <text evidence="10">The sequence shown here is derived from an EMBL/GenBank/DDBJ whole genome shotgun (WGS) entry which is preliminary data.</text>
</comment>
<dbReference type="SUPFAM" id="SSF161111">
    <property type="entry name" value="Cation efflux protein transmembrane domain-like"/>
    <property type="match status" value="1"/>
</dbReference>
<keyword evidence="11" id="KW-1185">Reference proteome</keyword>
<evidence type="ECO:0000259" key="9">
    <source>
        <dbReference type="Pfam" id="PF16916"/>
    </source>
</evidence>
<evidence type="ECO:0000313" key="10">
    <source>
        <dbReference type="EMBL" id="ETX07042.1"/>
    </source>
</evidence>
<reference evidence="10 11" key="1">
    <citation type="journal article" date="2014" name="Nature">
        <title>An environmental bacterial taxon with a large and distinct metabolic repertoire.</title>
        <authorList>
            <person name="Wilson M.C."/>
            <person name="Mori T."/>
            <person name="Ruckert C."/>
            <person name="Uria A.R."/>
            <person name="Helf M.J."/>
            <person name="Takada K."/>
            <person name="Gernert C."/>
            <person name="Steffens U.A."/>
            <person name="Heycke N."/>
            <person name="Schmitt S."/>
            <person name="Rinke C."/>
            <person name="Helfrich E.J."/>
            <person name="Brachmann A.O."/>
            <person name="Gurgui C."/>
            <person name="Wakimoto T."/>
            <person name="Kracht M."/>
            <person name="Crusemann M."/>
            <person name="Hentschel U."/>
            <person name="Abe I."/>
            <person name="Matsunaga S."/>
            <person name="Kalinowski J."/>
            <person name="Takeyama H."/>
            <person name="Piel J."/>
        </authorList>
    </citation>
    <scope>NUCLEOTIDE SEQUENCE [LARGE SCALE GENOMIC DNA]</scope>
    <source>
        <strain evidence="11">TSY2</strain>
    </source>
</reference>
<name>W4MBL8_9BACT</name>